<feature type="region of interest" description="Disordered" evidence="1">
    <location>
        <begin position="1"/>
        <end position="20"/>
    </location>
</feature>
<comment type="caution">
    <text evidence="2">The sequence shown here is derived from an EMBL/GenBank/DDBJ whole genome shotgun (WGS) entry which is preliminary data.</text>
</comment>
<evidence type="ECO:0000256" key="1">
    <source>
        <dbReference type="SAM" id="MobiDB-lite"/>
    </source>
</evidence>
<reference evidence="2 3" key="1">
    <citation type="submission" date="2024-10" db="EMBL/GenBank/DDBJ databases">
        <authorList>
            <person name="Kim D."/>
        </authorList>
    </citation>
    <scope>NUCLEOTIDE SEQUENCE [LARGE SCALE GENOMIC DNA]</scope>
    <source>
        <strain evidence="2">Taebaek</strain>
    </source>
</reference>
<accession>A0ABD2J652</accession>
<organism evidence="2 3">
    <name type="scientific">Heterodera schachtii</name>
    <name type="common">Sugarbeet cyst nematode worm</name>
    <name type="synonym">Tylenchus schachtii</name>
    <dbReference type="NCBI Taxonomy" id="97005"/>
    <lineage>
        <taxon>Eukaryota</taxon>
        <taxon>Metazoa</taxon>
        <taxon>Ecdysozoa</taxon>
        <taxon>Nematoda</taxon>
        <taxon>Chromadorea</taxon>
        <taxon>Rhabditida</taxon>
        <taxon>Tylenchina</taxon>
        <taxon>Tylenchomorpha</taxon>
        <taxon>Tylenchoidea</taxon>
        <taxon>Heteroderidae</taxon>
        <taxon>Heteroderinae</taxon>
        <taxon>Heterodera</taxon>
    </lineage>
</organism>
<feature type="compositionally biased region" description="Basic and acidic residues" evidence="1">
    <location>
        <begin position="109"/>
        <end position="120"/>
    </location>
</feature>
<dbReference type="AlphaFoldDB" id="A0ABD2J652"/>
<sequence length="133" mass="14833">MIVAQNNKNNGIGAGSPSSGPTLEELLVEELSQPLESERSFVHISHFCYILLPFDEPRPYLSALLTDDADQTVDDEQHNDDYFARILSRYGRGCGGRRSDGRGRRRRTKFDGGDGIVKKETKAKKNCSTNELS</sequence>
<feature type="region of interest" description="Disordered" evidence="1">
    <location>
        <begin position="94"/>
        <end position="133"/>
    </location>
</feature>
<gene>
    <name evidence="2" type="ORF">niasHS_010307</name>
</gene>
<dbReference type="EMBL" id="JBICCN010000232">
    <property type="protein sequence ID" value="KAL3085238.1"/>
    <property type="molecule type" value="Genomic_DNA"/>
</dbReference>
<evidence type="ECO:0000313" key="2">
    <source>
        <dbReference type="EMBL" id="KAL3085238.1"/>
    </source>
</evidence>
<name>A0ABD2J652_HETSC</name>
<dbReference type="Proteomes" id="UP001620645">
    <property type="component" value="Unassembled WGS sequence"/>
</dbReference>
<evidence type="ECO:0000313" key="3">
    <source>
        <dbReference type="Proteomes" id="UP001620645"/>
    </source>
</evidence>
<keyword evidence="3" id="KW-1185">Reference proteome</keyword>
<proteinExistence type="predicted"/>
<protein>
    <submittedName>
        <fullName evidence="2">Uncharacterized protein</fullName>
    </submittedName>
</protein>